<dbReference type="RefSeq" id="WP_038559184.1">
    <property type="nucleotide sequence ID" value="NZ_CP008876.1"/>
</dbReference>
<dbReference type="OrthoDB" id="2972321at2"/>
<gene>
    <name evidence="1" type="ORF">GZ22_04730</name>
</gene>
<reference evidence="1 2" key="1">
    <citation type="submission" date="2014-07" db="EMBL/GenBank/DDBJ databases">
        <title>Complete genome sequence of a moderately halophilic bacterium Terribacillus aidingensis MP602, isolated from Cryptomeria fortunei in Tianmu mountain in China.</title>
        <authorList>
            <person name="Wang Y."/>
            <person name="Lu P."/>
            <person name="Zhang L."/>
        </authorList>
    </citation>
    <scope>NUCLEOTIDE SEQUENCE [LARGE SCALE GENOMIC DNA]</scope>
    <source>
        <strain evidence="1 2">MP602</strain>
    </source>
</reference>
<dbReference type="AlphaFoldDB" id="A0A075LNL4"/>
<dbReference type="GeneID" id="34221688"/>
<evidence type="ECO:0000313" key="1">
    <source>
        <dbReference type="EMBL" id="AIF66003.1"/>
    </source>
</evidence>
<dbReference type="HOGENOM" id="CLU_2686558_0_0_9"/>
<dbReference type="KEGG" id="tap:GZ22_04730"/>
<sequence>MSQEKIIIEGSLEGVRFYKELDIVIGPEAETPERAIIRFYGSEAENFEKLAREQGWRNCYWTYADNQALLQQAN</sequence>
<dbReference type="Proteomes" id="UP000027980">
    <property type="component" value="Chromosome"/>
</dbReference>
<dbReference type="EMBL" id="CP008876">
    <property type="protein sequence ID" value="AIF66003.1"/>
    <property type="molecule type" value="Genomic_DNA"/>
</dbReference>
<accession>A0A075LNL4</accession>
<name>A0A075LNL4_9BACI</name>
<proteinExistence type="predicted"/>
<protein>
    <submittedName>
        <fullName evidence="1">Uncharacterized protein</fullName>
    </submittedName>
</protein>
<evidence type="ECO:0000313" key="2">
    <source>
        <dbReference type="Proteomes" id="UP000027980"/>
    </source>
</evidence>
<organism evidence="1 2">
    <name type="scientific">Terribacillus saccharophilus</name>
    <dbReference type="NCBI Taxonomy" id="361277"/>
    <lineage>
        <taxon>Bacteria</taxon>
        <taxon>Bacillati</taxon>
        <taxon>Bacillota</taxon>
        <taxon>Bacilli</taxon>
        <taxon>Bacillales</taxon>
        <taxon>Bacillaceae</taxon>
        <taxon>Terribacillus</taxon>
    </lineage>
</organism>